<name>A0A0E0R4C3_ORYRU</name>
<dbReference type="EnsemblPlants" id="ORUFI11G03280.1">
    <property type="protein sequence ID" value="ORUFI11G03280.1"/>
    <property type="gene ID" value="ORUFI11G03280"/>
</dbReference>
<protein>
    <submittedName>
        <fullName evidence="1">Uncharacterized protein</fullName>
    </submittedName>
</protein>
<organism evidence="1 2">
    <name type="scientific">Oryza rufipogon</name>
    <name type="common">Brownbeard rice</name>
    <name type="synonym">Asian wild rice</name>
    <dbReference type="NCBI Taxonomy" id="4529"/>
    <lineage>
        <taxon>Eukaryota</taxon>
        <taxon>Viridiplantae</taxon>
        <taxon>Streptophyta</taxon>
        <taxon>Embryophyta</taxon>
        <taxon>Tracheophyta</taxon>
        <taxon>Spermatophyta</taxon>
        <taxon>Magnoliopsida</taxon>
        <taxon>Liliopsida</taxon>
        <taxon>Poales</taxon>
        <taxon>Poaceae</taxon>
        <taxon>BOP clade</taxon>
        <taxon>Oryzoideae</taxon>
        <taxon>Oryzeae</taxon>
        <taxon>Oryzinae</taxon>
        <taxon>Oryza</taxon>
    </lineage>
</organism>
<accession>A0A0E0R4C3</accession>
<dbReference type="Gramene" id="ORUFI11G03280.1">
    <property type="protein sequence ID" value="ORUFI11G03280.1"/>
    <property type="gene ID" value="ORUFI11G03280"/>
</dbReference>
<keyword evidence="2" id="KW-1185">Reference proteome</keyword>
<reference evidence="1" key="2">
    <citation type="submission" date="2015-06" db="UniProtKB">
        <authorList>
            <consortium name="EnsemblPlants"/>
        </authorList>
    </citation>
    <scope>IDENTIFICATION</scope>
</reference>
<evidence type="ECO:0000313" key="1">
    <source>
        <dbReference type="EnsemblPlants" id="ORUFI11G03280.1"/>
    </source>
</evidence>
<proteinExistence type="predicted"/>
<evidence type="ECO:0000313" key="2">
    <source>
        <dbReference type="Proteomes" id="UP000008022"/>
    </source>
</evidence>
<dbReference type="Proteomes" id="UP000008022">
    <property type="component" value="Unassembled WGS sequence"/>
</dbReference>
<dbReference type="HOGENOM" id="CLU_3351884_0_0_1"/>
<dbReference type="AlphaFoldDB" id="A0A0E0R4C3"/>
<sequence length="37" mass="4220">MFIFAHLVYLGLWQNTMEENKGRERSAATTSMCRGAV</sequence>
<reference evidence="2" key="1">
    <citation type="submission" date="2013-06" db="EMBL/GenBank/DDBJ databases">
        <authorList>
            <person name="Zhao Q."/>
        </authorList>
    </citation>
    <scope>NUCLEOTIDE SEQUENCE</scope>
    <source>
        <strain evidence="2">cv. W1943</strain>
    </source>
</reference>